<keyword evidence="2" id="KW-0812">Transmembrane</keyword>
<sequence>MPAAQQVLAAADEVLASMDSELEQFELEIAADEEALAAEQVAHAHAETQRAEELRALKAEVAAAKARKQQLRWLVGGMRVLCLAAVAVLMVPLVQTGLGQGKETGEDLVYGAPAAAPDLQKDRHQAEAWAWNEASVAVFAVVTMIGFLATFRVPQRVEQMGAWLWAFLTQQE</sequence>
<accession>A0A9D4TXR4</accession>
<keyword evidence="1" id="KW-0175">Coiled coil</keyword>
<evidence type="ECO:0000256" key="2">
    <source>
        <dbReference type="SAM" id="Phobius"/>
    </source>
</evidence>
<evidence type="ECO:0000313" key="4">
    <source>
        <dbReference type="Proteomes" id="UP001055712"/>
    </source>
</evidence>
<reference evidence="3" key="2">
    <citation type="submission" date="2020-11" db="EMBL/GenBank/DDBJ databases">
        <authorList>
            <person name="Cecchin M."/>
            <person name="Marcolungo L."/>
            <person name="Rossato M."/>
            <person name="Girolomoni L."/>
            <person name="Cosentino E."/>
            <person name="Cuine S."/>
            <person name="Li-Beisson Y."/>
            <person name="Delledonne M."/>
            <person name="Ballottari M."/>
        </authorList>
    </citation>
    <scope>NUCLEOTIDE SEQUENCE</scope>
    <source>
        <strain evidence="3">211/11P</strain>
        <tissue evidence="3">Whole cell</tissue>
    </source>
</reference>
<dbReference type="EMBL" id="SIDB01000001">
    <property type="protein sequence ID" value="KAI3437655.1"/>
    <property type="molecule type" value="Genomic_DNA"/>
</dbReference>
<reference evidence="3" key="1">
    <citation type="journal article" date="2019" name="Plant J.">
        <title>Chlorella vulgaris genome assembly and annotation reveals the molecular basis for metabolic acclimation to high light conditions.</title>
        <authorList>
            <person name="Cecchin M."/>
            <person name="Marcolungo L."/>
            <person name="Rossato M."/>
            <person name="Girolomoni L."/>
            <person name="Cosentino E."/>
            <person name="Cuine S."/>
            <person name="Li-Beisson Y."/>
            <person name="Delledonne M."/>
            <person name="Ballottari M."/>
        </authorList>
    </citation>
    <scope>NUCLEOTIDE SEQUENCE</scope>
    <source>
        <strain evidence="3">211/11P</strain>
    </source>
</reference>
<keyword evidence="2" id="KW-1133">Transmembrane helix</keyword>
<name>A0A9D4TXR4_CHLVU</name>
<proteinExistence type="predicted"/>
<feature type="transmembrane region" description="Helical" evidence="2">
    <location>
        <begin position="129"/>
        <end position="151"/>
    </location>
</feature>
<feature type="transmembrane region" description="Helical" evidence="2">
    <location>
        <begin position="73"/>
        <end position="94"/>
    </location>
</feature>
<dbReference type="AlphaFoldDB" id="A0A9D4TXR4"/>
<keyword evidence="4" id="KW-1185">Reference proteome</keyword>
<keyword evidence="2" id="KW-0472">Membrane</keyword>
<protein>
    <submittedName>
        <fullName evidence="3">Uncharacterized protein</fullName>
    </submittedName>
</protein>
<dbReference type="Proteomes" id="UP001055712">
    <property type="component" value="Unassembled WGS sequence"/>
</dbReference>
<comment type="caution">
    <text evidence="3">The sequence shown here is derived from an EMBL/GenBank/DDBJ whole genome shotgun (WGS) entry which is preliminary data.</text>
</comment>
<evidence type="ECO:0000256" key="1">
    <source>
        <dbReference type="SAM" id="Coils"/>
    </source>
</evidence>
<feature type="coiled-coil region" evidence="1">
    <location>
        <begin position="8"/>
        <end position="74"/>
    </location>
</feature>
<organism evidence="3 4">
    <name type="scientific">Chlorella vulgaris</name>
    <name type="common">Green alga</name>
    <dbReference type="NCBI Taxonomy" id="3077"/>
    <lineage>
        <taxon>Eukaryota</taxon>
        <taxon>Viridiplantae</taxon>
        <taxon>Chlorophyta</taxon>
        <taxon>core chlorophytes</taxon>
        <taxon>Trebouxiophyceae</taxon>
        <taxon>Chlorellales</taxon>
        <taxon>Chlorellaceae</taxon>
        <taxon>Chlorella clade</taxon>
        <taxon>Chlorella</taxon>
    </lineage>
</organism>
<gene>
    <name evidence="3" type="ORF">D9Q98_000105</name>
</gene>
<evidence type="ECO:0000313" key="3">
    <source>
        <dbReference type="EMBL" id="KAI3437655.1"/>
    </source>
</evidence>